<keyword evidence="17" id="KW-1185">Reference proteome</keyword>
<keyword evidence="11" id="KW-0812">Transmembrane</keyword>
<feature type="transmembrane region" description="Helical" evidence="11">
    <location>
        <begin position="234"/>
        <end position="254"/>
    </location>
</feature>
<feature type="compositionally biased region" description="Acidic residues" evidence="10">
    <location>
        <begin position="331"/>
        <end position="340"/>
    </location>
</feature>
<dbReference type="Pfam" id="PF02879">
    <property type="entry name" value="PGM_PMM_II"/>
    <property type="match status" value="1"/>
</dbReference>
<dbReference type="CDD" id="cd03089">
    <property type="entry name" value="PMM_PGM"/>
    <property type="match status" value="1"/>
</dbReference>
<evidence type="ECO:0000259" key="13">
    <source>
        <dbReference type="Pfam" id="PF02878"/>
    </source>
</evidence>
<dbReference type="PROSITE" id="PS00710">
    <property type="entry name" value="PGM_PMM"/>
    <property type="match status" value="1"/>
</dbReference>
<comment type="similarity">
    <text evidence="4">Belongs to the phosphohexose mutase family.</text>
</comment>
<evidence type="ECO:0000259" key="14">
    <source>
        <dbReference type="Pfam" id="PF02879"/>
    </source>
</evidence>
<evidence type="ECO:0000256" key="8">
    <source>
        <dbReference type="ARBA" id="ARBA00022842"/>
    </source>
</evidence>
<evidence type="ECO:0000313" key="17">
    <source>
        <dbReference type="Proteomes" id="UP001225378"/>
    </source>
</evidence>
<evidence type="ECO:0000256" key="6">
    <source>
        <dbReference type="ARBA" id="ARBA00022553"/>
    </source>
</evidence>
<feature type="domain" description="Alpha-D-phosphohexomutase alpha/beta/alpha" evidence="15">
    <location>
        <begin position="628"/>
        <end position="736"/>
    </location>
</feature>
<dbReference type="PRINTS" id="PR00509">
    <property type="entry name" value="PGMPMM"/>
</dbReference>
<feature type="region of interest" description="Disordered" evidence="10">
    <location>
        <begin position="331"/>
        <end position="370"/>
    </location>
</feature>
<dbReference type="Gene3D" id="3.40.120.10">
    <property type="entry name" value="Alpha-D-Glucose-1,6-Bisphosphate, subunit A, domain 3"/>
    <property type="match status" value="3"/>
</dbReference>
<dbReference type="InterPro" id="IPR005845">
    <property type="entry name" value="A-D-PHexomutase_a/b/a-II"/>
</dbReference>
<dbReference type="InterPro" id="IPR005844">
    <property type="entry name" value="A-D-PHexomutase_a/b/a-I"/>
</dbReference>
<dbReference type="InterPro" id="IPR005843">
    <property type="entry name" value="A-D-PHexomutase_C"/>
</dbReference>
<dbReference type="InterPro" id="IPR005846">
    <property type="entry name" value="A-D-PHexomutase_a/b/a-III"/>
</dbReference>
<dbReference type="InterPro" id="IPR016066">
    <property type="entry name" value="A-D-PHexomutase_CS"/>
</dbReference>
<evidence type="ECO:0000256" key="3">
    <source>
        <dbReference type="ARBA" id="ARBA00004699"/>
    </source>
</evidence>
<dbReference type="EC" id="5.4.2.8" evidence="5"/>
<dbReference type="Gene3D" id="3.30.310.50">
    <property type="entry name" value="Alpha-D-phosphohexomutase, C-terminal domain"/>
    <property type="match status" value="1"/>
</dbReference>
<feature type="domain" description="Alpha-D-phosphohexomutase C-terminal" evidence="12">
    <location>
        <begin position="746"/>
        <end position="817"/>
    </location>
</feature>
<comment type="catalytic activity">
    <reaction evidence="1">
        <text>alpha-D-mannose 1-phosphate = D-mannose 6-phosphate</text>
        <dbReference type="Rhea" id="RHEA:11140"/>
        <dbReference type="ChEBI" id="CHEBI:58409"/>
        <dbReference type="ChEBI" id="CHEBI:58735"/>
        <dbReference type="EC" id="5.4.2.8"/>
    </reaction>
</comment>
<dbReference type="AlphaFoldDB" id="A0AAU7NXH0"/>
<dbReference type="GO" id="GO:0005975">
    <property type="term" value="P:carbohydrate metabolic process"/>
    <property type="evidence" value="ECO:0007669"/>
    <property type="project" value="InterPro"/>
</dbReference>
<organism evidence="16 17">
    <name type="scientific">Methylomarinum roseum</name>
    <dbReference type="NCBI Taxonomy" id="3067653"/>
    <lineage>
        <taxon>Bacteria</taxon>
        <taxon>Pseudomonadati</taxon>
        <taxon>Pseudomonadota</taxon>
        <taxon>Gammaproteobacteria</taxon>
        <taxon>Methylococcales</taxon>
        <taxon>Methylococcaceae</taxon>
        <taxon>Methylomarinum</taxon>
    </lineage>
</organism>
<keyword evidence="11" id="KW-1133">Transmembrane helix</keyword>
<feature type="domain" description="Alpha-D-phosphohexomutase alpha/beta/alpha" evidence="14">
    <location>
        <begin position="531"/>
        <end position="623"/>
    </location>
</feature>
<evidence type="ECO:0000256" key="11">
    <source>
        <dbReference type="SAM" id="Phobius"/>
    </source>
</evidence>
<keyword evidence="6" id="KW-0597">Phosphoprotein</keyword>
<keyword evidence="7" id="KW-0479">Metal-binding</keyword>
<keyword evidence="9" id="KW-0413">Isomerase</keyword>
<evidence type="ECO:0000256" key="4">
    <source>
        <dbReference type="ARBA" id="ARBA00010231"/>
    </source>
</evidence>
<evidence type="ECO:0000256" key="10">
    <source>
        <dbReference type="SAM" id="MobiDB-lite"/>
    </source>
</evidence>
<evidence type="ECO:0000256" key="9">
    <source>
        <dbReference type="ARBA" id="ARBA00023235"/>
    </source>
</evidence>
<name>A0AAU7NXH0_9GAMM</name>
<feature type="compositionally biased region" description="Low complexity" evidence="10">
    <location>
        <begin position="353"/>
        <end position="365"/>
    </location>
</feature>
<proteinExistence type="inferred from homology"/>
<comment type="cofactor">
    <cofactor evidence="2">
        <name>Mg(2+)</name>
        <dbReference type="ChEBI" id="CHEBI:18420"/>
    </cofactor>
</comment>
<keyword evidence="11" id="KW-0472">Membrane</keyword>
<dbReference type="PANTHER" id="PTHR43771">
    <property type="entry name" value="PHOSPHOMANNOMUTASE"/>
    <property type="match status" value="1"/>
</dbReference>
<dbReference type="SUPFAM" id="SSF53738">
    <property type="entry name" value="Phosphoglucomutase, first 3 domains"/>
    <property type="match status" value="3"/>
</dbReference>
<keyword evidence="8" id="KW-0460">Magnesium</keyword>
<reference evidence="16 17" key="1">
    <citation type="journal article" date="2024" name="Microbiology">
        <title>Methylomarinum rosea sp. nov., a novel halophilic methanotrophic bacterium from the hypersaline Lake Elton.</title>
        <authorList>
            <person name="Suleimanov R.Z."/>
            <person name="Oshkin I.Y."/>
            <person name="Danilova O.V."/>
            <person name="Suzina N.E."/>
            <person name="Dedysh S.N."/>
        </authorList>
    </citation>
    <scope>NUCLEOTIDE SEQUENCE [LARGE SCALE GENOMIC DNA]</scope>
    <source>
        <strain evidence="16 17">Ch1-1</strain>
    </source>
</reference>
<dbReference type="InterPro" id="IPR036900">
    <property type="entry name" value="A-D-PHexomutase_C_sf"/>
</dbReference>
<comment type="pathway">
    <text evidence="3">Nucleotide-sugar biosynthesis; GDP-alpha-D-mannose biosynthesis; alpha-D-mannose 1-phosphate from D-fructose 6-phosphate: step 2/2.</text>
</comment>
<dbReference type="GO" id="GO:0000287">
    <property type="term" value="F:magnesium ion binding"/>
    <property type="evidence" value="ECO:0007669"/>
    <property type="project" value="InterPro"/>
</dbReference>
<sequence>MARIFTLLSVIAVTLILLVGASVYWFSLPDIRQAKQNTTRAMAKGISLAISSQLDMLQQSLDGLAHNPEVIDALQRGNDAELEKLAAQLEPLMPKAQKLRLLPPHVRETDQSSVPHMGFADLEMVKATLAEKQPAMIQGQGPNRHLAITSLVSQDGKALGVLLASLRFDFVNDAVRHAAIDEGLIKIKQQRNVLISAGNVKNMAEPAYKIPIPHSAWQILYWPDQQIGSNELTLILSTIALCGLSACLAFFIGYRKLAGYLREDQGSITKVAKDLLAGKIAGNYPVQLQEMKAIITTLIQFKRVIDNEEEINSSSEVDFDDGFFDEGLDTEFLDQGTEPDNEQKTPAVEAITPKPKANNPASKPSSPLPIKTSADTDAIFRAYDIRGIVDQTLTPDIVFKIGQAFASEAKALNIKTIVLGRDGRPSSRTFAKSLAEGIVTSGCDVLDIGLIPTPMLYFVAHHSAGRSGVMVTGSHNPPNYNGIKMMLNGETLAEKKIQGLKQRIDRGDIASGERGSIEQNTMFTNEYIGLISEDIHIVRPMKIVLDCGNGAAGELAPVLLRTIGCEVVELYCDVDGNFPNHHPDPSKPENLDDLIASVKHHQADVGIALDGDGDRLGIVDCNGKIIWPDRQLMLFAKDVLSAKPGAEIIFDVKCSRHLGEQIIKNGGRPLMWKTGHALLKAKLKETGAPLAGEMSGHIIFYDRWFGFDDGLYAAARMIEILSADSRPSNEVFADLPDSVNTPELTVTMAEGENQRFVEQLLEHADFHDGSILHIDGMRVDFDDGWGLVRASNTTPSLVLRFEADTQEALTRIQTQFKNLMLRIKPDLTLPF</sequence>
<gene>
    <name evidence="16" type="ORF">Q9L42_006065</name>
</gene>
<dbReference type="PANTHER" id="PTHR43771:SF2">
    <property type="entry name" value="PHOSPHOMANNOMUTASE_PHOSPHOGLUCOMUTASE"/>
    <property type="match status" value="1"/>
</dbReference>
<evidence type="ECO:0000256" key="1">
    <source>
        <dbReference type="ARBA" id="ARBA00000586"/>
    </source>
</evidence>
<evidence type="ECO:0000256" key="2">
    <source>
        <dbReference type="ARBA" id="ARBA00001946"/>
    </source>
</evidence>
<dbReference type="Proteomes" id="UP001225378">
    <property type="component" value="Chromosome"/>
</dbReference>
<dbReference type="Pfam" id="PF00408">
    <property type="entry name" value="PGM_PMM_IV"/>
    <property type="match status" value="1"/>
</dbReference>
<evidence type="ECO:0000259" key="12">
    <source>
        <dbReference type="Pfam" id="PF00408"/>
    </source>
</evidence>
<dbReference type="InterPro" id="IPR005841">
    <property type="entry name" value="Alpha-D-phosphohexomutase_SF"/>
</dbReference>
<dbReference type="InterPro" id="IPR016055">
    <property type="entry name" value="A-D-PHexomutase_a/b/a-I/II/III"/>
</dbReference>
<dbReference type="EMBL" id="CP157743">
    <property type="protein sequence ID" value="XBS21687.1"/>
    <property type="molecule type" value="Genomic_DNA"/>
</dbReference>
<feature type="domain" description="Alpha-D-phosphohexomutase alpha/beta/alpha" evidence="13">
    <location>
        <begin position="379"/>
        <end position="507"/>
    </location>
</feature>
<dbReference type="Pfam" id="PF02878">
    <property type="entry name" value="PGM_PMM_I"/>
    <property type="match status" value="1"/>
</dbReference>
<evidence type="ECO:0000256" key="5">
    <source>
        <dbReference type="ARBA" id="ARBA00012730"/>
    </source>
</evidence>
<dbReference type="SUPFAM" id="SSF55957">
    <property type="entry name" value="Phosphoglucomutase, C-terminal domain"/>
    <property type="match status" value="1"/>
</dbReference>
<evidence type="ECO:0000259" key="15">
    <source>
        <dbReference type="Pfam" id="PF02880"/>
    </source>
</evidence>
<evidence type="ECO:0000256" key="7">
    <source>
        <dbReference type="ARBA" id="ARBA00022723"/>
    </source>
</evidence>
<protein>
    <recommendedName>
        <fullName evidence="5">phosphomannomutase</fullName>
        <ecNumber evidence="5">5.4.2.8</ecNumber>
    </recommendedName>
</protein>
<dbReference type="Pfam" id="PF02880">
    <property type="entry name" value="PGM_PMM_III"/>
    <property type="match status" value="1"/>
</dbReference>
<evidence type="ECO:0000313" key="16">
    <source>
        <dbReference type="EMBL" id="XBS21687.1"/>
    </source>
</evidence>
<dbReference type="GO" id="GO:0004615">
    <property type="term" value="F:phosphomannomutase activity"/>
    <property type="evidence" value="ECO:0007669"/>
    <property type="project" value="UniProtKB-EC"/>
</dbReference>
<dbReference type="RefSeq" id="WP_349432292.1">
    <property type="nucleotide sequence ID" value="NZ_CP157743.1"/>
</dbReference>
<dbReference type="KEGG" id="mech:Q9L42_006065"/>
<accession>A0AAU7NXH0</accession>